<dbReference type="EMBL" id="FQYT01000004">
    <property type="protein sequence ID" value="SHI53321.1"/>
    <property type="molecule type" value="Genomic_DNA"/>
</dbReference>
<reference evidence="5 6" key="1">
    <citation type="submission" date="2016-11" db="EMBL/GenBank/DDBJ databases">
        <authorList>
            <person name="Jaros S."/>
            <person name="Januszkiewicz K."/>
            <person name="Wedrychowicz H."/>
        </authorList>
    </citation>
    <scope>NUCLEOTIDE SEQUENCE [LARGE SCALE GENOMIC DNA]</scope>
    <source>
        <strain evidence="5 6">DSM 15970</strain>
    </source>
</reference>
<sequence>MTGLMSAKKQNREEVLNKIEEKGFTDYGHYAGKLLSAIWSDAVQGAADERKKLRIAAALNNCDYDAVLISVLENNLAEVLEGMAIAAYALGTTNSAVYLPSENDGLADRIMEMSKGYGLDMQIEVGIVDTHITNTNPFYNANGHFETYAALSAFFSDPETYRPSILLAVKRGEVLEGFKKYPLGVTVKKVVGDIAEEDIMALEIGTKIFDRTALDVKIDAAFQPENGVVSVLGPDVCMIDQAVVRMEKICYKSCGKCTFCREGSRQLHAIFKEMTAGKGSASDLALVKEIVDAMEFSTLCSVGKTAANPVIGVLANFDDEIEDHIKRKKCRTDTCKAFMNIYIDPMKCEGCGDCVDECPADCIEGDEGYIHMIDDLECTKCGKCIEACEYEAIVRASGRLPKLPEKLTKVGKFKKR</sequence>
<dbReference type="InterPro" id="IPR019575">
    <property type="entry name" value="Nuop51_4Fe4S-bd"/>
</dbReference>
<accession>A0A1M6BXH4</accession>
<keyword evidence="6" id="KW-1185">Reference proteome</keyword>
<dbReference type="Pfam" id="PF13237">
    <property type="entry name" value="Fer4_10"/>
    <property type="match status" value="1"/>
</dbReference>
<dbReference type="SUPFAM" id="SSF54862">
    <property type="entry name" value="4Fe-4S ferredoxins"/>
    <property type="match status" value="1"/>
</dbReference>
<keyword evidence="3" id="KW-0411">Iron-sulfur</keyword>
<evidence type="ECO:0000256" key="2">
    <source>
        <dbReference type="ARBA" id="ARBA00023004"/>
    </source>
</evidence>
<dbReference type="GO" id="GO:0046872">
    <property type="term" value="F:metal ion binding"/>
    <property type="evidence" value="ECO:0007669"/>
    <property type="project" value="UniProtKB-KW"/>
</dbReference>
<feature type="domain" description="4Fe-4S ferredoxin-type" evidence="4">
    <location>
        <begin position="369"/>
        <end position="398"/>
    </location>
</feature>
<evidence type="ECO:0000313" key="6">
    <source>
        <dbReference type="Proteomes" id="UP000184342"/>
    </source>
</evidence>
<dbReference type="STRING" id="1122934.SAMN02745691_00415"/>
<feature type="domain" description="4Fe-4S ferredoxin-type" evidence="4">
    <location>
        <begin position="339"/>
        <end position="368"/>
    </location>
</feature>
<dbReference type="SUPFAM" id="SSF140490">
    <property type="entry name" value="Nqo1C-terminal domain-like"/>
    <property type="match status" value="1"/>
</dbReference>
<dbReference type="InterPro" id="IPR017896">
    <property type="entry name" value="4Fe4S_Fe-S-bd"/>
</dbReference>
<protein>
    <submittedName>
        <fullName evidence="5">NADH-quinone oxidoreductase subunit F</fullName>
    </submittedName>
</protein>
<evidence type="ECO:0000259" key="4">
    <source>
        <dbReference type="PROSITE" id="PS51379"/>
    </source>
</evidence>
<evidence type="ECO:0000256" key="1">
    <source>
        <dbReference type="ARBA" id="ARBA00022723"/>
    </source>
</evidence>
<proteinExistence type="predicted"/>
<dbReference type="RefSeq" id="WP_073992708.1">
    <property type="nucleotide sequence ID" value="NZ_FQYT01000004.1"/>
</dbReference>
<dbReference type="Gene3D" id="3.30.70.20">
    <property type="match status" value="1"/>
</dbReference>
<keyword evidence="2" id="KW-0408">Iron</keyword>
<dbReference type="PANTHER" id="PTHR43578:SF3">
    <property type="entry name" value="NADH-QUINONE OXIDOREDUCTASE SUBUNIT F"/>
    <property type="match status" value="1"/>
</dbReference>
<dbReference type="PANTHER" id="PTHR43578">
    <property type="entry name" value="NADH-QUINONE OXIDOREDUCTASE SUBUNIT F"/>
    <property type="match status" value="1"/>
</dbReference>
<dbReference type="Gene3D" id="1.20.1440.230">
    <property type="entry name" value="NADH-ubiquinone oxidoreductase 51kDa subunit, iron-sulphur binding domain"/>
    <property type="match status" value="1"/>
</dbReference>
<keyword evidence="1" id="KW-0479">Metal-binding</keyword>
<dbReference type="PROSITE" id="PS51379">
    <property type="entry name" value="4FE4S_FER_2"/>
    <property type="match status" value="2"/>
</dbReference>
<name>A0A1M6BXH4_9FIRM</name>
<evidence type="ECO:0000313" key="5">
    <source>
        <dbReference type="EMBL" id="SHI53321.1"/>
    </source>
</evidence>
<dbReference type="AlphaFoldDB" id="A0A1M6BXH4"/>
<dbReference type="PROSITE" id="PS00198">
    <property type="entry name" value="4FE4S_FER_1"/>
    <property type="match status" value="2"/>
</dbReference>
<dbReference type="SMART" id="SM00928">
    <property type="entry name" value="NADH_4Fe-4S"/>
    <property type="match status" value="1"/>
</dbReference>
<dbReference type="Pfam" id="PF10589">
    <property type="entry name" value="NADH_4Fe-4S"/>
    <property type="match status" value="1"/>
</dbReference>
<evidence type="ECO:0000256" key="3">
    <source>
        <dbReference type="ARBA" id="ARBA00023014"/>
    </source>
</evidence>
<organism evidence="5 6">
    <name type="scientific">Parasporobacterium paucivorans DSM 15970</name>
    <dbReference type="NCBI Taxonomy" id="1122934"/>
    <lineage>
        <taxon>Bacteria</taxon>
        <taxon>Bacillati</taxon>
        <taxon>Bacillota</taxon>
        <taxon>Clostridia</taxon>
        <taxon>Lachnospirales</taxon>
        <taxon>Lachnospiraceae</taxon>
        <taxon>Parasporobacterium</taxon>
    </lineage>
</organism>
<gene>
    <name evidence="5" type="ORF">SAMN02745691_00415</name>
</gene>
<dbReference type="OrthoDB" id="9761899at2"/>
<dbReference type="GO" id="GO:0051539">
    <property type="term" value="F:4 iron, 4 sulfur cluster binding"/>
    <property type="evidence" value="ECO:0007669"/>
    <property type="project" value="InterPro"/>
</dbReference>
<dbReference type="Proteomes" id="UP000184342">
    <property type="component" value="Unassembled WGS sequence"/>
</dbReference>
<dbReference type="InterPro" id="IPR017900">
    <property type="entry name" value="4Fe4S_Fe_S_CS"/>
</dbReference>
<dbReference type="InterPro" id="IPR037207">
    <property type="entry name" value="Nuop51_4Fe4S-bd_sf"/>
</dbReference>